<keyword evidence="2" id="KW-1185">Reference proteome</keyword>
<dbReference type="RefSeq" id="WP_240713966.1">
    <property type="nucleotide sequence ID" value="NZ_JAKVTV010000003.1"/>
</dbReference>
<gene>
    <name evidence="1" type="ORF">ML462_11520</name>
</gene>
<evidence type="ECO:0000313" key="2">
    <source>
        <dbReference type="Proteomes" id="UP001139226"/>
    </source>
</evidence>
<organism evidence="1 2">
    <name type="scientific">Christiangramia lutea</name>
    <dbReference type="NCBI Taxonomy" id="1607951"/>
    <lineage>
        <taxon>Bacteria</taxon>
        <taxon>Pseudomonadati</taxon>
        <taxon>Bacteroidota</taxon>
        <taxon>Flavobacteriia</taxon>
        <taxon>Flavobacteriales</taxon>
        <taxon>Flavobacteriaceae</taxon>
        <taxon>Christiangramia</taxon>
    </lineage>
</organism>
<evidence type="ECO:0000313" key="1">
    <source>
        <dbReference type="EMBL" id="MCH4823799.1"/>
    </source>
</evidence>
<protein>
    <recommendedName>
        <fullName evidence="3">4-alpha-L-fucosyltransferase glycosyl transferase group 56</fullName>
    </recommendedName>
</protein>
<evidence type="ECO:0008006" key="3">
    <source>
        <dbReference type="Google" id="ProtNLM"/>
    </source>
</evidence>
<dbReference type="AlphaFoldDB" id="A0A9X1V6F1"/>
<dbReference type="EMBL" id="JAKVTV010000003">
    <property type="protein sequence ID" value="MCH4823799.1"/>
    <property type="molecule type" value="Genomic_DNA"/>
</dbReference>
<comment type="caution">
    <text evidence="1">The sequence shown here is derived from an EMBL/GenBank/DDBJ whole genome shotgun (WGS) entry which is preliminary data.</text>
</comment>
<dbReference type="Proteomes" id="UP001139226">
    <property type="component" value="Unassembled WGS sequence"/>
</dbReference>
<sequence>MNIHLVDDQKFINQAIERTSINSQKQNIFICNVKKQDSYFVENRDNVSFFEFSIELDQVKSKILETIENTNEVKIFVHYLEFYKAKLINEIFKDHKIETYWIFYGNDLYKHLYRLGRYDLFDKKDNGFISQVRKTLRKNFVKIFKQKEQKEIKQFIFNLDFFCFWNIYDYELLTQHFKTKAEFRNFRYDSVNYPRKFSLNKDSNKYNVLVNHSASASGNHLSILNVLNRNEYKNAIDNLYVPLNYGNKENADSVNTFCEQNFRKIYYPILNFLPKAQYYELLDGVDVAFFGHRRQEAGNNINYLLNNGVKVYLREDNNLLKFYKNIGVYIFSFEKDLKKGQIFSTLSHEKQQHNHDIVSSYFSDEVINGWYKDLLN</sequence>
<accession>A0A9X1V6F1</accession>
<proteinExistence type="predicted"/>
<name>A0A9X1V6F1_9FLAO</name>
<reference evidence="1" key="1">
    <citation type="submission" date="2022-03" db="EMBL/GenBank/DDBJ databases">
        <title>Gramella crocea sp. nov., isolated from activated sludge of a seafood processing plant.</title>
        <authorList>
            <person name="Zhang X."/>
        </authorList>
    </citation>
    <scope>NUCLEOTIDE SEQUENCE</scope>
    <source>
        <strain evidence="1">YJ019</strain>
    </source>
</reference>